<dbReference type="EC" id="2.3.1.210" evidence="3"/>
<dbReference type="OrthoDB" id="6057229at2"/>
<dbReference type="GO" id="GO:0009246">
    <property type="term" value="P:enterobacterial common antigen biosynthetic process"/>
    <property type="evidence" value="ECO:0007669"/>
    <property type="project" value="UniProtKB-UniRule"/>
</dbReference>
<dbReference type="HAMAP" id="MF_02027">
    <property type="entry name" value="WecD_RffC"/>
    <property type="match status" value="1"/>
</dbReference>
<reference evidence="5 6" key="1">
    <citation type="submission" date="2017-02" db="EMBL/GenBank/DDBJ databases">
        <title>Complete genome sequence of the drought resistance-promoting endophyte Pantoea alhagi LTYR-11Z.</title>
        <authorList>
            <person name="Zhang L."/>
        </authorList>
    </citation>
    <scope>NUCLEOTIDE SEQUENCE [LARGE SCALE GENOMIC DNA]</scope>
    <source>
        <strain evidence="5 6">LTYR-11Z</strain>
    </source>
</reference>
<comment type="caution">
    <text evidence="3">Lacks conserved residue(s) required for the propagation of feature annotation.</text>
</comment>
<dbReference type="PROSITE" id="PS51186">
    <property type="entry name" value="GNAT"/>
    <property type="match status" value="1"/>
</dbReference>
<proteinExistence type="inferred from homology"/>
<comment type="catalytic activity">
    <reaction evidence="3">
        <text>dTDP-4-amino-4,6-dideoxy-alpha-D-galactose + acetyl-CoA = dTDP-4-acetamido-4,6-dideoxy-alpha-D-galactose + CoA + H(+)</text>
        <dbReference type="Rhea" id="RHEA:34443"/>
        <dbReference type="ChEBI" id="CHEBI:15378"/>
        <dbReference type="ChEBI" id="CHEBI:57287"/>
        <dbReference type="ChEBI" id="CHEBI:57288"/>
        <dbReference type="ChEBI" id="CHEBI:68492"/>
        <dbReference type="ChEBI" id="CHEBI:68493"/>
        <dbReference type="EC" id="2.3.1.210"/>
    </reaction>
</comment>
<evidence type="ECO:0000313" key="6">
    <source>
        <dbReference type="Proteomes" id="UP000192900"/>
    </source>
</evidence>
<dbReference type="NCBIfam" id="NF008212">
    <property type="entry name" value="PRK10975.1"/>
    <property type="match status" value="1"/>
</dbReference>
<dbReference type="PANTHER" id="PTHR43877">
    <property type="entry name" value="AMINOALKYLPHOSPHONATE N-ACETYLTRANSFERASE-RELATED-RELATED"/>
    <property type="match status" value="1"/>
</dbReference>
<gene>
    <name evidence="3" type="primary">wecD</name>
    <name evidence="5" type="ORF">B1H58_08545</name>
</gene>
<dbReference type="AlphaFoldDB" id="A0A1W6B4Q0"/>
<evidence type="ECO:0000256" key="2">
    <source>
        <dbReference type="ARBA" id="ARBA00023315"/>
    </source>
</evidence>
<dbReference type="Pfam" id="PF00583">
    <property type="entry name" value="Acetyltransf_1"/>
    <property type="match status" value="1"/>
</dbReference>
<keyword evidence="6" id="KW-1185">Reference proteome</keyword>
<dbReference type="EMBL" id="CP019706">
    <property type="protein sequence ID" value="ARJ42071.1"/>
    <property type="molecule type" value="Genomic_DNA"/>
</dbReference>
<dbReference type="GO" id="GO:0008080">
    <property type="term" value="F:N-acetyltransferase activity"/>
    <property type="evidence" value="ECO:0007669"/>
    <property type="project" value="InterPro"/>
</dbReference>
<dbReference type="NCBIfam" id="TIGR02382">
    <property type="entry name" value="wecD_rffC"/>
    <property type="match status" value="1"/>
</dbReference>
<sequence length="230" mass="25839">MRVHASIKTLDWENAFFQRNSAQLTWDASATLDLAQLDVFDVVQAKVDSQQTTQLDTLQQLGFRLVEGEADLLLAVTVGERQSGIRIARPEHIPALRTAAGAAFAYSRFRAPWYQPHDSARFYAQWIENAVRGTFDNQCLIAHDEQGKLQGFVSLRELGVDEARIGLLATLPTAQGQGVGTRLMLAALDWCRARRRNKLRVATQLSNLAAMRLYLRCGATLESTAYWLYR</sequence>
<dbReference type="STRING" id="1891675.B1H58_08545"/>
<comment type="function">
    <text evidence="3">Catalyzes the acetylation of dTDP-fucosamine (dTDP-4-amino-4,6-dideoxy-D-galactose) to dTDP-Fuc4NAc, which is utilized in the biosynthesis of the enterobacterial common antigen (ECA).</text>
</comment>
<evidence type="ECO:0000256" key="1">
    <source>
        <dbReference type="ARBA" id="ARBA00022679"/>
    </source>
</evidence>
<dbReference type="UniPathway" id="UPA00566"/>
<feature type="binding site" evidence="3">
    <location>
        <position position="207"/>
    </location>
    <ligand>
        <name>acetyl-CoA</name>
        <dbReference type="ChEBI" id="CHEBI:57288"/>
    </ligand>
</feature>
<comment type="pathway">
    <text evidence="3">Bacterial outer membrane biogenesis; enterobacterial common antigen biosynthesis.</text>
</comment>
<dbReference type="InterPro" id="IPR016181">
    <property type="entry name" value="Acyl_CoA_acyltransferase"/>
</dbReference>
<feature type="domain" description="N-acetyltransferase" evidence="4">
    <location>
        <begin position="83"/>
        <end position="230"/>
    </location>
</feature>
<evidence type="ECO:0000256" key="3">
    <source>
        <dbReference type="HAMAP-Rule" id="MF_02027"/>
    </source>
</evidence>
<dbReference type="Gene3D" id="3.40.630.30">
    <property type="match status" value="1"/>
</dbReference>
<name>A0A1W6B4Q0_9GAMM</name>
<protein>
    <recommendedName>
        <fullName evidence="3">dTDP-fucosamine acetyltransferase</fullName>
        <ecNumber evidence="3">2.3.1.210</ecNumber>
    </recommendedName>
    <alternativeName>
        <fullName evidence="3">TDP-fucosamine acetyltransferase</fullName>
    </alternativeName>
    <alternativeName>
        <fullName evidence="3">dTDP-4-amino-4,6-dideoxy-D-galactose acyltransferase</fullName>
    </alternativeName>
</protein>
<dbReference type="KEGG" id="palh:B1H58_08545"/>
<keyword evidence="2 3" id="KW-0012">Acyltransferase</keyword>
<comment type="similarity">
    <text evidence="3">Belongs to the WecD family.</text>
</comment>
<dbReference type="RefSeq" id="WP_085069443.1">
    <property type="nucleotide sequence ID" value="NZ_CP019706.1"/>
</dbReference>
<keyword evidence="1 3" id="KW-0808">Transferase</keyword>
<dbReference type="InterPro" id="IPR012752">
    <property type="entry name" value="AcTrfase_WecD"/>
</dbReference>
<comment type="subunit">
    <text evidence="3">Homodimer.</text>
</comment>
<dbReference type="CDD" id="cd04301">
    <property type="entry name" value="NAT_SF"/>
    <property type="match status" value="1"/>
</dbReference>
<dbReference type="InterPro" id="IPR050832">
    <property type="entry name" value="Bact_Acetyltransf"/>
</dbReference>
<evidence type="ECO:0000259" key="4">
    <source>
        <dbReference type="PROSITE" id="PS51186"/>
    </source>
</evidence>
<organism evidence="5 6">
    <name type="scientific">Pantoea alhagi</name>
    <dbReference type="NCBI Taxonomy" id="1891675"/>
    <lineage>
        <taxon>Bacteria</taxon>
        <taxon>Pseudomonadati</taxon>
        <taxon>Pseudomonadota</taxon>
        <taxon>Gammaproteobacteria</taxon>
        <taxon>Enterobacterales</taxon>
        <taxon>Erwiniaceae</taxon>
        <taxon>Pantoea</taxon>
    </lineage>
</organism>
<dbReference type="InterPro" id="IPR000182">
    <property type="entry name" value="GNAT_dom"/>
</dbReference>
<dbReference type="PANTHER" id="PTHR43877:SF2">
    <property type="entry name" value="AMINOALKYLPHOSPHONATE N-ACETYLTRANSFERASE-RELATED"/>
    <property type="match status" value="1"/>
</dbReference>
<evidence type="ECO:0000313" key="5">
    <source>
        <dbReference type="EMBL" id="ARJ42071.1"/>
    </source>
</evidence>
<dbReference type="Proteomes" id="UP000192900">
    <property type="component" value="Chromosome"/>
</dbReference>
<dbReference type="SUPFAM" id="SSF55729">
    <property type="entry name" value="Acyl-CoA N-acyltransferases (Nat)"/>
    <property type="match status" value="1"/>
</dbReference>
<accession>A0A1W6B4Q0</accession>
<feature type="active site" description="Proton donor" evidence="3">
    <location>
        <position position="214"/>
    </location>
</feature>